<name>A0ACC0WC67_9STRA</name>
<keyword evidence="2" id="KW-1185">Reference proteome</keyword>
<dbReference type="Proteomes" id="UP001163321">
    <property type="component" value="Chromosome 3"/>
</dbReference>
<dbReference type="EMBL" id="CM047582">
    <property type="protein sequence ID" value="KAI9915926.1"/>
    <property type="molecule type" value="Genomic_DNA"/>
</dbReference>
<evidence type="ECO:0000313" key="2">
    <source>
        <dbReference type="Proteomes" id="UP001163321"/>
    </source>
</evidence>
<accession>A0ACC0WC67</accession>
<organism evidence="1 2">
    <name type="scientific">Peronosclerospora sorghi</name>
    <dbReference type="NCBI Taxonomy" id="230839"/>
    <lineage>
        <taxon>Eukaryota</taxon>
        <taxon>Sar</taxon>
        <taxon>Stramenopiles</taxon>
        <taxon>Oomycota</taxon>
        <taxon>Peronosporomycetes</taxon>
        <taxon>Peronosporales</taxon>
        <taxon>Peronosporaceae</taxon>
        <taxon>Peronosclerospora</taxon>
    </lineage>
</organism>
<protein>
    <submittedName>
        <fullName evidence="1">Uncharacterized protein</fullName>
    </submittedName>
</protein>
<gene>
    <name evidence="1" type="ORF">PsorP6_008420</name>
</gene>
<reference evidence="1 2" key="1">
    <citation type="journal article" date="2022" name="bioRxiv">
        <title>The genome of the oomycete Peronosclerospora sorghi, a cosmopolitan pathogen of maize and sorghum, is inflated with dispersed pseudogenes.</title>
        <authorList>
            <person name="Fletcher K."/>
            <person name="Martin F."/>
            <person name="Isakeit T."/>
            <person name="Cavanaugh K."/>
            <person name="Magill C."/>
            <person name="Michelmore R."/>
        </authorList>
    </citation>
    <scope>NUCLEOTIDE SEQUENCE [LARGE SCALE GENOMIC DNA]</scope>
    <source>
        <strain evidence="1">P6</strain>
    </source>
</reference>
<proteinExistence type="predicted"/>
<sequence>MGQHCSCLHHPPKYQRRKSDDVETMDMDCDDNDDDELEIEVLDAQETQELLVTTVMLQSVGCTSQLGLMKRSESTVTVSGPDREEDREENDSDGLQMERSPRLRLVNNNYH</sequence>
<comment type="caution">
    <text evidence="1">The sequence shown here is derived from an EMBL/GenBank/DDBJ whole genome shotgun (WGS) entry which is preliminary data.</text>
</comment>
<evidence type="ECO:0000313" key="1">
    <source>
        <dbReference type="EMBL" id="KAI9915926.1"/>
    </source>
</evidence>